<comment type="caution">
    <text evidence="1">The sequence shown here is derived from an EMBL/GenBank/DDBJ whole genome shotgun (WGS) entry which is preliminary data.</text>
</comment>
<keyword evidence="2" id="KW-1185">Reference proteome</keyword>
<sequence>MSSRFKSSIKKQYTYLHLSVHVSLPKHLPSVCYLLLPEASLPLPRGLTWELNTLVSPQPLPTLFNALSSLLTPLSPL</sequence>
<protein>
    <submittedName>
        <fullName evidence="1">Uncharacterized protein</fullName>
    </submittedName>
</protein>
<gene>
    <name evidence="1" type="ORF">E2C01_093182</name>
</gene>
<evidence type="ECO:0000313" key="1">
    <source>
        <dbReference type="EMBL" id="MPC97845.1"/>
    </source>
</evidence>
<reference evidence="1 2" key="1">
    <citation type="submission" date="2019-05" db="EMBL/GenBank/DDBJ databases">
        <title>Another draft genome of Portunus trituberculatus and its Hox gene families provides insights of decapod evolution.</title>
        <authorList>
            <person name="Jeong J.-H."/>
            <person name="Song I."/>
            <person name="Kim S."/>
            <person name="Choi T."/>
            <person name="Kim D."/>
            <person name="Ryu S."/>
            <person name="Kim W."/>
        </authorList>
    </citation>
    <scope>NUCLEOTIDE SEQUENCE [LARGE SCALE GENOMIC DNA]</scope>
    <source>
        <tissue evidence="1">Muscle</tissue>
    </source>
</reference>
<name>A0A5B7JTB5_PORTR</name>
<evidence type="ECO:0000313" key="2">
    <source>
        <dbReference type="Proteomes" id="UP000324222"/>
    </source>
</evidence>
<accession>A0A5B7JTB5</accession>
<dbReference type="Proteomes" id="UP000324222">
    <property type="component" value="Unassembled WGS sequence"/>
</dbReference>
<dbReference type="AlphaFoldDB" id="A0A5B7JTB5"/>
<organism evidence="1 2">
    <name type="scientific">Portunus trituberculatus</name>
    <name type="common">Swimming crab</name>
    <name type="synonym">Neptunus trituberculatus</name>
    <dbReference type="NCBI Taxonomy" id="210409"/>
    <lineage>
        <taxon>Eukaryota</taxon>
        <taxon>Metazoa</taxon>
        <taxon>Ecdysozoa</taxon>
        <taxon>Arthropoda</taxon>
        <taxon>Crustacea</taxon>
        <taxon>Multicrustacea</taxon>
        <taxon>Malacostraca</taxon>
        <taxon>Eumalacostraca</taxon>
        <taxon>Eucarida</taxon>
        <taxon>Decapoda</taxon>
        <taxon>Pleocyemata</taxon>
        <taxon>Brachyura</taxon>
        <taxon>Eubrachyura</taxon>
        <taxon>Portunoidea</taxon>
        <taxon>Portunidae</taxon>
        <taxon>Portuninae</taxon>
        <taxon>Portunus</taxon>
    </lineage>
</organism>
<proteinExistence type="predicted"/>
<dbReference type="EMBL" id="VSRR010111695">
    <property type="protein sequence ID" value="MPC97845.1"/>
    <property type="molecule type" value="Genomic_DNA"/>
</dbReference>